<feature type="domain" description="ABC transmembrane type-1" evidence="11">
    <location>
        <begin position="307"/>
        <end position="511"/>
    </location>
</feature>
<evidence type="ECO:0000256" key="7">
    <source>
        <dbReference type="ARBA" id="ARBA00022989"/>
    </source>
</evidence>
<dbReference type="GO" id="GO:0043190">
    <property type="term" value="C:ATP-binding cassette (ABC) transporter complex"/>
    <property type="evidence" value="ECO:0007669"/>
    <property type="project" value="InterPro"/>
</dbReference>
<evidence type="ECO:0000256" key="5">
    <source>
        <dbReference type="ARBA" id="ARBA00022692"/>
    </source>
</evidence>
<evidence type="ECO:0000256" key="6">
    <source>
        <dbReference type="ARBA" id="ARBA00022970"/>
    </source>
</evidence>
<dbReference type="CDD" id="cd06261">
    <property type="entry name" value="TM_PBP2"/>
    <property type="match status" value="1"/>
</dbReference>
<feature type="chain" id="PRO_5025462556" description="ABC transmembrane type-1 domain-containing protein" evidence="10">
    <location>
        <begin position="33"/>
        <end position="522"/>
    </location>
</feature>
<evidence type="ECO:0000256" key="1">
    <source>
        <dbReference type="ARBA" id="ARBA00004651"/>
    </source>
</evidence>
<evidence type="ECO:0000256" key="4">
    <source>
        <dbReference type="ARBA" id="ARBA00022475"/>
    </source>
</evidence>
<keyword evidence="10" id="KW-0732">Signal</keyword>
<comment type="subcellular location">
    <subcellularLocation>
        <location evidence="1 9">Cell membrane</location>
        <topology evidence="1 9">Multi-pass membrane protein</topology>
    </subcellularLocation>
</comment>
<dbReference type="SUPFAM" id="SSF53850">
    <property type="entry name" value="Periplasmic binding protein-like II"/>
    <property type="match status" value="1"/>
</dbReference>
<feature type="transmembrane region" description="Helical" evidence="9">
    <location>
        <begin position="466"/>
        <end position="483"/>
    </location>
</feature>
<dbReference type="Pfam" id="PF00528">
    <property type="entry name" value="BPD_transp_1"/>
    <property type="match status" value="1"/>
</dbReference>
<keyword evidence="4" id="KW-1003">Cell membrane</keyword>
<dbReference type="AlphaFoldDB" id="A0A6A0B6X5"/>
<proteinExistence type="inferred from homology"/>
<dbReference type="Gene3D" id="1.10.3720.10">
    <property type="entry name" value="MetI-like"/>
    <property type="match status" value="1"/>
</dbReference>
<dbReference type="PROSITE" id="PS50928">
    <property type="entry name" value="ABC_TM1"/>
    <property type="match status" value="1"/>
</dbReference>
<dbReference type="SUPFAM" id="SSF161098">
    <property type="entry name" value="MetI-like"/>
    <property type="match status" value="1"/>
</dbReference>
<feature type="transmembrane region" description="Helical" evidence="9">
    <location>
        <begin position="388"/>
        <end position="406"/>
    </location>
</feature>
<dbReference type="PANTHER" id="PTHR30614:SF20">
    <property type="entry name" value="GLUTAMINE TRANSPORT SYSTEM PERMEASE PROTEIN GLNP"/>
    <property type="match status" value="1"/>
</dbReference>
<feature type="transmembrane region" description="Helical" evidence="9">
    <location>
        <begin position="495"/>
        <end position="512"/>
    </location>
</feature>
<sequence length="522" mass="56547">MAQTTKMKIGQKLLAVLMIVTMLGGLSSTVVADTFQTIKKADILTFGNSGDAPFVFKDPSSGKLEGVDADIVRAVAKELGVKTVKSKLVKFENLPLEVSKGSVNLAADGMYITDERKKIADFTSVIYYEADALSVQKNSTIRTLDDLKGKKIGVQKGSSFVDYAEKLKKSGKIADYVLFGSQSDVLVGVSAGKVDGGITDNFVGPYSLKSNPNLNVKFPSEYKPDSIASSGYLIQKGNEQFLYQFNQALYKLAKNGTLAKILGDYGIPASALAKPTKPVKLTETTSSNNILKNLNFPKATRQLLPKLASGFVTAIGASAIGFSLAIVLGIFIAIGRLSKHKWLRGILLVYVEIIRGTPLMVQLIYMYYVVPLLIMLVVQLIVPNFNLSFSPFVAGVLGLGLNYSAYLSELVRSSILGLPKGQREAALALGYTETEALHRIILPQAVRGSVPVFGNYLSMMVKDTSLLAFITVGEMLLVTQNYASSSFLMIESYTILAVAYLIISLPLARLVAHLEKRYKVGK</sequence>
<protein>
    <recommendedName>
        <fullName evidence="11">ABC transmembrane type-1 domain-containing protein</fullName>
    </recommendedName>
</protein>
<dbReference type="SMART" id="SM00062">
    <property type="entry name" value="PBPb"/>
    <property type="match status" value="1"/>
</dbReference>
<evidence type="ECO:0000259" key="11">
    <source>
        <dbReference type="PROSITE" id="PS50928"/>
    </source>
</evidence>
<keyword evidence="7 9" id="KW-1133">Transmembrane helix</keyword>
<dbReference type="InterPro" id="IPR010065">
    <property type="entry name" value="AA_ABC_transptr_permease_3TM"/>
</dbReference>
<feature type="transmembrane region" description="Helical" evidence="9">
    <location>
        <begin position="311"/>
        <end position="334"/>
    </location>
</feature>
<dbReference type="CDD" id="cd13530">
    <property type="entry name" value="PBP2_peptides_like"/>
    <property type="match status" value="1"/>
</dbReference>
<comment type="similarity">
    <text evidence="2">Belongs to the binding-protein-dependent transport system permease family. HisMQ subfamily.</text>
</comment>
<dbReference type="GO" id="GO:0006865">
    <property type="term" value="P:amino acid transport"/>
    <property type="evidence" value="ECO:0007669"/>
    <property type="project" value="UniProtKB-KW"/>
</dbReference>
<dbReference type="InterPro" id="IPR001638">
    <property type="entry name" value="Solute-binding_3/MltF_N"/>
</dbReference>
<dbReference type="GO" id="GO:0015833">
    <property type="term" value="P:peptide transport"/>
    <property type="evidence" value="ECO:0007669"/>
    <property type="project" value="UniProtKB-KW"/>
</dbReference>
<evidence type="ECO:0000313" key="13">
    <source>
        <dbReference type="Proteomes" id="UP000475928"/>
    </source>
</evidence>
<keyword evidence="5 9" id="KW-0812">Transmembrane</keyword>
<dbReference type="GO" id="GO:0022857">
    <property type="term" value="F:transmembrane transporter activity"/>
    <property type="evidence" value="ECO:0007669"/>
    <property type="project" value="InterPro"/>
</dbReference>
<dbReference type="PANTHER" id="PTHR30614">
    <property type="entry name" value="MEMBRANE COMPONENT OF AMINO ACID ABC TRANSPORTER"/>
    <property type="match status" value="1"/>
</dbReference>
<dbReference type="Pfam" id="PF00497">
    <property type="entry name" value="SBP_bac_3"/>
    <property type="match status" value="1"/>
</dbReference>
<keyword evidence="13" id="KW-1185">Reference proteome</keyword>
<dbReference type="InterPro" id="IPR043429">
    <property type="entry name" value="ArtM/GltK/GlnP/TcyL/YhdX-like"/>
</dbReference>
<dbReference type="NCBIfam" id="TIGR01726">
    <property type="entry name" value="HEQRo_perm_3TM"/>
    <property type="match status" value="1"/>
</dbReference>
<evidence type="ECO:0000313" key="12">
    <source>
        <dbReference type="EMBL" id="GFH40423.1"/>
    </source>
</evidence>
<dbReference type="EMBL" id="BLLH01000003">
    <property type="protein sequence ID" value="GFH40423.1"/>
    <property type="molecule type" value="Genomic_DNA"/>
</dbReference>
<evidence type="ECO:0000256" key="2">
    <source>
        <dbReference type="ARBA" id="ARBA00010072"/>
    </source>
</evidence>
<evidence type="ECO:0000256" key="8">
    <source>
        <dbReference type="ARBA" id="ARBA00023136"/>
    </source>
</evidence>
<gene>
    <name evidence="12" type="ORF">Hs20B_08210</name>
</gene>
<evidence type="ECO:0000256" key="3">
    <source>
        <dbReference type="ARBA" id="ARBA00022448"/>
    </source>
</evidence>
<organism evidence="12 13">
    <name type="scientific">Pseudolactococcus insecticola</name>
    <dbReference type="NCBI Taxonomy" id="2709158"/>
    <lineage>
        <taxon>Bacteria</taxon>
        <taxon>Bacillati</taxon>
        <taxon>Bacillota</taxon>
        <taxon>Bacilli</taxon>
        <taxon>Lactobacillales</taxon>
        <taxon>Streptococcaceae</taxon>
        <taxon>Pseudolactococcus</taxon>
    </lineage>
</organism>
<feature type="transmembrane region" description="Helical" evidence="9">
    <location>
        <begin position="363"/>
        <end position="382"/>
    </location>
</feature>
<comment type="caution">
    <text evidence="12">The sequence shown here is derived from an EMBL/GenBank/DDBJ whole genome shotgun (WGS) entry which is preliminary data.</text>
</comment>
<dbReference type="GO" id="GO:0015031">
    <property type="term" value="P:protein transport"/>
    <property type="evidence" value="ECO:0007669"/>
    <property type="project" value="UniProtKB-KW"/>
</dbReference>
<keyword evidence="6" id="KW-0029">Amino-acid transport</keyword>
<keyword evidence="8 9" id="KW-0472">Membrane</keyword>
<evidence type="ECO:0000256" key="10">
    <source>
        <dbReference type="SAM" id="SignalP"/>
    </source>
</evidence>
<dbReference type="Gene3D" id="3.40.190.10">
    <property type="entry name" value="Periplasmic binding protein-like II"/>
    <property type="match status" value="2"/>
</dbReference>
<reference evidence="12 13" key="1">
    <citation type="submission" date="2020-02" db="EMBL/GenBank/DDBJ databases">
        <title>Draft genome sequence of Lactococcus sp. Hs20B0-1.</title>
        <authorList>
            <person name="Noda S."/>
            <person name="Yuki M."/>
            <person name="Ohkuma M."/>
        </authorList>
    </citation>
    <scope>NUCLEOTIDE SEQUENCE [LARGE SCALE GENOMIC DNA]</scope>
    <source>
        <strain evidence="12 13">Hs20B0-1</strain>
    </source>
</reference>
<keyword evidence="3 9" id="KW-0813">Transport</keyword>
<name>A0A6A0B6X5_9LACT</name>
<feature type="signal peptide" evidence="10">
    <location>
        <begin position="1"/>
        <end position="32"/>
    </location>
</feature>
<evidence type="ECO:0000256" key="9">
    <source>
        <dbReference type="RuleBase" id="RU363032"/>
    </source>
</evidence>
<dbReference type="InterPro" id="IPR000515">
    <property type="entry name" value="MetI-like"/>
</dbReference>
<accession>A0A6A0B6X5</accession>
<dbReference type="InterPro" id="IPR035906">
    <property type="entry name" value="MetI-like_sf"/>
</dbReference>
<dbReference type="Proteomes" id="UP000475928">
    <property type="component" value="Unassembled WGS sequence"/>
</dbReference>
<dbReference type="RefSeq" id="WP_172355946.1">
    <property type="nucleotide sequence ID" value="NZ_BLLH01000003.1"/>
</dbReference>